<sequence>MYCTSAFWVFIQIIPGLGWEVYGKAACGIDLYSAGLRKNVVPEKFENSMTKRHKSSKRETKHVERGKKQGVELDRRPCGPAHVIGRLRGSSAQGAWANGIACITRGWAYGWITEHEPKPHFGLVSTFLSPAKPARALPLCGIRGTPPGVRRSGAGACRPPTRLLSRDGPARSETQSGREKPGLLYFYSSLNDMWSGSKSALGYIWLCIFMPIKSPRRFIFTRVLGLPAEAALYSLSAPLPRMNHPNHLVYIPAHVIGLLLHGYAHDQKECNGFSFTPTAFLSNYLKVCRNARIGHVVKLLASYHANHIEISALGYDISRLQLYLHLL</sequence>
<dbReference type="AlphaFoldDB" id="A0A0J6YMM3"/>
<feature type="compositionally biased region" description="Basic and acidic residues" evidence="1">
    <location>
        <begin position="57"/>
        <end position="69"/>
    </location>
</feature>
<feature type="compositionally biased region" description="Basic and acidic residues" evidence="1">
    <location>
        <begin position="164"/>
        <end position="177"/>
    </location>
</feature>
<proteinExistence type="predicted"/>
<reference evidence="4" key="1">
    <citation type="journal article" date="2010" name="Genome Res.">
        <title>Population genomic sequencing of Coccidioides fungi reveals recent hybridization and transposon control.</title>
        <authorList>
            <person name="Neafsey D.E."/>
            <person name="Barker B.M."/>
            <person name="Sharpton T.J."/>
            <person name="Stajich J.E."/>
            <person name="Park D.J."/>
            <person name="Whiston E."/>
            <person name="Hung C.-Y."/>
            <person name="McMahan C."/>
            <person name="White J."/>
            <person name="Sykes S."/>
            <person name="Heiman D."/>
            <person name="Young S."/>
            <person name="Zeng Q."/>
            <person name="Abouelleil A."/>
            <person name="Aftuck L."/>
            <person name="Bessette D."/>
            <person name="Brown A."/>
            <person name="FitzGerald M."/>
            <person name="Lui A."/>
            <person name="Macdonald J.P."/>
            <person name="Priest M."/>
            <person name="Orbach M.J."/>
            <person name="Galgiani J.N."/>
            <person name="Kirkland T.N."/>
            <person name="Cole G.T."/>
            <person name="Birren B.W."/>
            <person name="Henn M.R."/>
            <person name="Taylor J.W."/>
            <person name="Rounsley S.D."/>
        </authorList>
    </citation>
    <scope>NUCLEOTIDE SEQUENCE [LARGE SCALE GENOMIC DNA]</scope>
    <source>
        <strain evidence="4">RMSCC 2394</strain>
    </source>
</reference>
<evidence type="ECO:0000256" key="2">
    <source>
        <dbReference type="SAM" id="SignalP"/>
    </source>
</evidence>
<feature type="region of interest" description="Disordered" evidence="1">
    <location>
        <begin position="47"/>
        <end position="69"/>
    </location>
</feature>
<evidence type="ECO:0000313" key="4">
    <source>
        <dbReference type="Proteomes" id="UP000054565"/>
    </source>
</evidence>
<organism evidence="3 4">
    <name type="scientific">Coccidioides immitis RMSCC 2394</name>
    <dbReference type="NCBI Taxonomy" id="404692"/>
    <lineage>
        <taxon>Eukaryota</taxon>
        <taxon>Fungi</taxon>
        <taxon>Dikarya</taxon>
        <taxon>Ascomycota</taxon>
        <taxon>Pezizomycotina</taxon>
        <taxon>Eurotiomycetes</taxon>
        <taxon>Eurotiomycetidae</taxon>
        <taxon>Onygenales</taxon>
        <taxon>Onygenaceae</taxon>
        <taxon>Coccidioides</taxon>
    </lineage>
</organism>
<evidence type="ECO:0000256" key="1">
    <source>
        <dbReference type="SAM" id="MobiDB-lite"/>
    </source>
</evidence>
<protein>
    <submittedName>
        <fullName evidence="3">Uncharacterized protein</fullName>
    </submittedName>
</protein>
<feature type="chain" id="PRO_5005285171" evidence="2">
    <location>
        <begin position="19"/>
        <end position="327"/>
    </location>
</feature>
<dbReference type="EMBL" id="DS028097">
    <property type="protein sequence ID" value="KMP08409.1"/>
    <property type="molecule type" value="Genomic_DNA"/>
</dbReference>
<gene>
    <name evidence="3" type="ORF">CIRG_08089</name>
</gene>
<evidence type="ECO:0000313" key="3">
    <source>
        <dbReference type="EMBL" id="KMP08409.1"/>
    </source>
</evidence>
<accession>A0A0J6YMM3</accession>
<feature type="signal peptide" evidence="2">
    <location>
        <begin position="1"/>
        <end position="18"/>
    </location>
</feature>
<feature type="region of interest" description="Disordered" evidence="1">
    <location>
        <begin position="150"/>
        <end position="177"/>
    </location>
</feature>
<dbReference type="Proteomes" id="UP000054565">
    <property type="component" value="Unassembled WGS sequence"/>
</dbReference>
<name>A0A0J6YMM3_COCIT</name>
<keyword evidence="2" id="KW-0732">Signal</keyword>